<comment type="caution">
    <text evidence="2">The sequence shown here is derived from an EMBL/GenBank/DDBJ whole genome shotgun (WGS) entry which is preliminary data.</text>
</comment>
<proteinExistence type="predicted"/>
<evidence type="ECO:0000256" key="1">
    <source>
        <dbReference type="SAM" id="MobiDB-lite"/>
    </source>
</evidence>
<dbReference type="EMBL" id="BJNF01000118">
    <property type="protein sequence ID" value="GEC17561.1"/>
    <property type="molecule type" value="Genomic_DNA"/>
</dbReference>
<dbReference type="RefSeq" id="WP_307723474.1">
    <property type="nucleotide sequence ID" value="NZ_BJNF01000118.1"/>
</dbReference>
<gene>
    <name evidence="2" type="ORF">NWI01_34530</name>
</gene>
<evidence type="ECO:0000313" key="3">
    <source>
        <dbReference type="Proteomes" id="UP000318825"/>
    </source>
</evidence>
<feature type="compositionally biased region" description="Low complexity" evidence="1">
    <location>
        <begin position="158"/>
        <end position="168"/>
    </location>
</feature>
<sequence length="195" mass="21404">MPTPKAIEEREASWATDIPKDESGLWDWLSGLDDASRSSLLAHCVSYGVNALHEKVDRYGGSGMSAYGLRQRLAQVDRLARAVNLDMVEAGWRPTVDNYLDRVTKTRILEAVREAKGESSAQLIDHMKKTDMAKEAERLLDGTGWLPEPLRLTEPTFESAGGESSAESLPDFLADDEDEAGDGSDDEQPHTVAAE</sequence>
<name>A0A4Y3WHA0_NITWI</name>
<reference evidence="2 3" key="1">
    <citation type="submission" date="2019-06" db="EMBL/GenBank/DDBJ databases">
        <title>Whole genome shotgun sequence of Nitrobacter winogradskyi NBRC 14297.</title>
        <authorList>
            <person name="Hosoyama A."/>
            <person name="Uohara A."/>
            <person name="Ohji S."/>
            <person name="Ichikawa N."/>
        </authorList>
    </citation>
    <scope>NUCLEOTIDE SEQUENCE [LARGE SCALE GENOMIC DNA]</scope>
    <source>
        <strain evidence="2 3">NBRC 14297</strain>
    </source>
</reference>
<evidence type="ECO:0000313" key="2">
    <source>
        <dbReference type="EMBL" id="GEC17561.1"/>
    </source>
</evidence>
<evidence type="ECO:0008006" key="4">
    <source>
        <dbReference type="Google" id="ProtNLM"/>
    </source>
</evidence>
<accession>A0A4Y3WHA0</accession>
<dbReference type="AlphaFoldDB" id="A0A4Y3WHA0"/>
<organism evidence="2 3">
    <name type="scientific">Nitrobacter winogradskyi</name>
    <name type="common">Nitrobacter agilis</name>
    <dbReference type="NCBI Taxonomy" id="913"/>
    <lineage>
        <taxon>Bacteria</taxon>
        <taxon>Pseudomonadati</taxon>
        <taxon>Pseudomonadota</taxon>
        <taxon>Alphaproteobacteria</taxon>
        <taxon>Hyphomicrobiales</taxon>
        <taxon>Nitrobacteraceae</taxon>
        <taxon>Nitrobacter</taxon>
    </lineage>
</organism>
<feature type="region of interest" description="Disordered" evidence="1">
    <location>
        <begin position="145"/>
        <end position="195"/>
    </location>
</feature>
<protein>
    <recommendedName>
        <fullName evidence="4">DNA-binding protein</fullName>
    </recommendedName>
</protein>
<feature type="compositionally biased region" description="Acidic residues" evidence="1">
    <location>
        <begin position="173"/>
        <end position="186"/>
    </location>
</feature>
<dbReference type="Proteomes" id="UP000318825">
    <property type="component" value="Unassembled WGS sequence"/>
</dbReference>